<protein>
    <submittedName>
        <fullName evidence="1">Uncharacterized protein</fullName>
    </submittedName>
</protein>
<accession>A0A7S2WCH5</accession>
<dbReference type="EMBL" id="HBHI01017600">
    <property type="protein sequence ID" value="CAD9678613.1"/>
    <property type="molecule type" value="Transcribed_RNA"/>
</dbReference>
<gene>
    <name evidence="1" type="ORF">EANT1437_LOCUS9002</name>
</gene>
<sequence length="126" mass="14537">MDPKVVDEVIKAIEKSFGKMSVTRYESRNFIGMDISFKDIGTVKTLMQEYIKECIKVFNEGIKKANTPAKHNLFEVNDGKERSEATMEVSRHIVAKSLYVYKRARFDIDLSVDFLCTRVSRSTEED</sequence>
<organism evidence="1">
    <name type="scientific">Eucampia antarctica</name>
    <dbReference type="NCBI Taxonomy" id="49252"/>
    <lineage>
        <taxon>Eukaryota</taxon>
        <taxon>Sar</taxon>
        <taxon>Stramenopiles</taxon>
        <taxon>Ochrophyta</taxon>
        <taxon>Bacillariophyta</taxon>
        <taxon>Mediophyceae</taxon>
        <taxon>Biddulphiophycidae</taxon>
        <taxon>Hemiaulales</taxon>
        <taxon>Hemiaulaceae</taxon>
        <taxon>Eucampia</taxon>
    </lineage>
</organism>
<proteinExistence type="predicted"/>
<evidence type="ECO:0000313" key="1">
    <source>
        <dbReference type="EMBL" id="CAD9678613.1"/>
    </source>
</evidence>
<name>A0A7S2WCH5_9STRA</name>
<reference evidence="1" key="1">
    <citation type="submission" date="2021-01" db="EMBL/GenBank/DDBJ databases">
        <authorList>
            <person name="Corre E."/>
            <person name="Pelletier E."/>
            <person name="Niang G."/>
            <person name="Scheremetjew M."/>
            <person name="Finn R."/>
            <person name="Kale V."/>
            <person name="Holt S."/>
            <person name="Cochrane G."/>
            <person name="Meng A."/>
            <person name="Brown T."/>
            <person name="Cohen L."/>
        </authorList>
    </citation>
    <scope>NUCLEOTIDE SEQUENCE</scope>
    <source>
        <strain evidence="1">CCMP1452</strain>
    </source>
</reference>
<dbReference type="AlphaFoldDB" id="A0A7S2WCH5"/>